<keyword evidence="2" id="KW-1185">Reference proteome</keyword>
<evidence type="ECO:0000313" key="1">
    <source>
        <dbReference type="EMBL" id="SCC79387.1"/>
    </source>
</evidence>
<dbReference type="AlphaFoldDB" id="A0A1C4H365"/>
<dbReference type="RefSeq" id="WP_091847482.1">
    <property type="nucleotide sequence ID" value="NZ_FMBL01000001.1"/>
</dbReference>
<proteinExistence type="predicted"/>
<evidence type="ECO:0000313" key="2">
    <source>
        <dbReference type="Proteomes" id="UP000242610"/>
    </source>
</evidence>
<dbReference type="OrthoDB" id="3238293at2"/>
<accession>A0A1C4H365</accession>
<name>A0A1C4H365_9BIFI</name>
<dbReference type="Proteomes" id="UP000242610">
    <property type="component" value="Unassembled WGS sequence"/>
</dbReference>
<organism evidence="1 2">
    <name type="scientific">Bifidobacterium commune</name>
    <dbReference type="NCBI Taxonomy" id="1505727"/>
    <lineage>
        <taxon>Bacteria</taxon>
        <taxon>Bacillati</taxon>
        <taxon>Actinomycetota</taxon>
        <taxon>Actinomycetes</taxon>
        <taxon>Bifidobacteriales</taxon>
        <taxon>Bifidobacteriaceae</taxon>
        <taxon>Bifidobacterium</taxon>
    </lineage>
</organism>
<dbReference type="EMBL" id="FMBL01000001">
    <property type="protein sequence ID" value="SCC79387.1"/>
    <property type="molecule type" value="Genomic_DNA"/>
</dbReference>
<reference evidence="2" key="1">
    <citation type="submission" date="2016-08" db="EMBL/GenBank/DDBJ databases">
        <authorList>
            <person name="Varghese N."/>
            <person name="Submissions Spin"/>
        </authorList>
    </citation>
    <scope>NUCLEOTIDE SEQUENCE [LARGE SCALE GENOMIC DNA]</scope>
    <source>
        <strain evidence="2">R-52791</strain>
    </source>
</reference>
<dbReference type="STRING" id="1505727.GA0061077_0704"/>
<protein>
    <submittedName>
        <fullName evidence="1">Uncharacterized protein</fullName>
    </submittedName>
</protein>
<sequence length="213" mass="24695">MADWIQAIGTIIAVLVAMAVPVWQMKIDSKRNNEARVENNYYELRHNAFLVDSWITRSQEGWKICIVNDSEGPIRNIQVHAQWPELAHQRKHLDPANLTVIPKAHKPWRTFSRGNWIISPKSATENLQYSAWDYPICKNSREELPSPAFFDSDGDKHTLAALRFTDVYDNAWVRIYSCAPEDYNMKPGLYLLATSDKRLQKYVKQTPYFAPNN</sequence>
<gene>
    <name evidence="1" type="ORF">GA0061077_0704</name>
</gene>